<comment type="caution">
    <text evidence="9">The sequence shown here is derived from an EMBL/GenBank/DDBJ whole genome shotgun (WGS) entry which is preliminary data.</text>
</comment>
<evidence type="ECO:0000313" key="9">
    <source>
        <dbReference type="EMBL" id="GHG07149.1"/>
    </source>
</evidence>
<feature type="compositionally biased region" description="Basic and acidic residues" evidence="6">
    <location>
        <begin position="605"/>
        <end position="619"/>
    </location>
</feature>
<feature type="transmembrane region" description="Helical" evidence="7">
    <location>
        <begin position="115"/>
        <end position="138"/>
    </location>
</feature>
<dbReference type="Pfam" id="PF10412">
    <property type="entry name" value="TrwB_AAD_bind"/>
    <property type="match status" value="1"/>
</dbReference>
<keyword evidence="4 7" id="KW-1133">Transmembrane helix</keyword>
<gene>
    <name evidence="9" type="ORF">GCM10017161_41050</name>
</gene>
<evidence type="ECO:0000313" key="10">
    <source>
        <dbReference type="Proteomes" id="UP000623842"/>
    </source>
</evidence>
<proteinExistence type="predicted"/>
<dbReference type="InterPro" id="IPR019476">
    <property type="entry name" value="T4SS_TraD_DNA-bd"/>
</dbReference>
<sequence length="666" mass="75579">MGKGNNSELVDAIRGGQIFKHYLTMFKQVFWWVVGAGGSIFIACFVAVMMFKSNKVEFFAWFNWIQSWYLVEFIEKPHKNIYYFEDFGQGFSAKAHTIYTNEGVNYWADAFIQNLTIATFISTVFFVIFVVGLVRFFVGKGKSTIENELIRGGQLFEAKDMKAHLKKLSKRKEYKNDFKPGLVDIGGILIPKPFETHGFAIFGSPGSGKTQLYMKFCDAARKLGERAIVNDRSGTIVEKFYKEGDIILNPLDTRCAPWSLFNECHHKHDYDRVANILFPEQNGDPFWYEAPRLIFVSLAMKESKKKTPSVHRLAEFILTCTVDELVALCSNTLAQSLMDKDVIKQTNSLRSVIVTKLQAFLLFEDHKVQGFSIRDWVMCEEQKGWIFITSNKDQEASLKLLITSWLEIASSSILSLKPDHMRRIWLWFDELHTLNKVESLSSTLAELRKYGGCGVIGFQGAKQAVSIYGLEGLDALIDSCATHVFFRQNNEGSAKYASQQLGKADMYESTSNLSYGASDIRDGAQHGNQRHVRELVLPSEIQSLPDLNGFIRFGKGLPVSRFKLTYIERETVAEGFIEDTDKLHRLDAIVTDPTGARVSSSFDESPDRFNEPDNNKIIDDKVQDPLAGFDIPEGYSTDDKSANRQQFGELDRFGSEPLSFDFDDNH</sequence>
<dbReference type="EMBL" id="BNCK01000014">
    <property type="protein sequence ID" value="GHG07149.1"/>
    <property type="molecule type" value="Genomic_DNA"/>
</dbReference>
<dbReference type="InterPro" id="IPR027417">
    <property type="entry name" value="P-loop_NTPase"/>
</dbReference>
<dbReference type="AlphaFoldDB" id="A0A919BSL7"/>
<dbReference type="PANTHER" id="PTHR37937:SF1">
    <property type="entry name" value="CONJUGATIVE TRANSFER: DNA TRANSPORT"/>
    <property type="match status" value="1"/>
</dbReference>
<keyword evidence="10" id="KW-1185">Reference proteome</keyword>
<comment type="subcellular location">
    <subcellularLocation>
        <location evidence="1">Cell membrane</location>
        <topology evidence="1">Multi-pass membrane protein</topology>
    </subcellularLocation>
</comment>
<evidence type="ECO:0000259" key="8">
    <source>
        <dbReference type="Pfam" id="PF10412"/>
    </source>
</evidence>
<feature type="domain" description="Type IV secretion system coupling protein TraD DNA-binding" evidence="8">
    <location>
        <begin position="184"/>
        <end position="565"/>
    </location>
</feature>
<evidence type="ECO:0000256" key="4">
    <source>
        <dbReference type="ARBA" id="ARBA00022989"/>
    </source>
</evidence>
<keyword evidence="5 7" id="KW-0472">Membrane</keyword>
<dbReference type="Gene3D" id="3.40.50.300">
    <property type="entry name" value="P-loop containing nucleotide triphosphate hydrolases"/>
    <property type="match status" value="2"/>
</dbReference>
<evidence type="ECO:0000256" key="5">
    <source>
        <dbReference type="ARBA" id="ARBA00023136"/>
    </source>
</evidence>
<feature type="region of interest" description="Disordered" evidence="6">
    <location>
        <begin position="625"/>
        <end position="644"/>
    </location>
</feature>
<evidence type="ECO:0000256" key="7">
    <source>
        <dbReference type="SAM" id="Phobius"/>
    </source>
</evidence>
<evidence type="ECO:0000256" key="2">
    <source>
        <dbReference type="ARBA" id="ARBA00022475"/>
    </source>
</evidence>
<keyword evidence="3 7" id="KW-0812">Transmembrane</keyword>
<evidence type="ECO:0000256" key="1">
    <source>
        <dbReference type="ARBA" id="ARBA00004651"/>
    </source>
</evidence>
<feature type="transmembrane region" description="Helical" evidence="7">
    <location>
        <begin position="29"/>
        <end position="51"/>
    </location>
</feature>
<protein>
    <submittedName>
        <fullName evidence="9">Type IV conjugative transfer system coupling protein TraD</fullName>
    </submittedName>
</protein>
<evidence type="ECO:0000256" key="6">
    <source>
        <dbReference type="SAM" id="MobiDB-lite"/>
    </source>
</evidence>
<name>A0A919BSL7_9GAMM</name>
<dbReference type="InterPro" id="IPR051539">
    <property type="entry name" value="T4SS-coupling_protein"/>
</dbReference>
<accession>A0A919BSL7</accession>
<organism evidence="9 10">
    <name type="scientific">Thalassotalea marina</name>
    <dbReference type="NCBI Taxonomy" id="1673741"/>
    <lineage>
        <taxon>Bacteria</taxon>
        <taxon>Pseudomonadati</taxon>
        <taxon>Pseudomonadota</taxon>
        <taxon>Gammaproteobacteria</taxon>
        <taxon>Alteromonadales</taxon>
        <taxon>Colwelliaceae</taxon>
        <taxon>Thalassotalea</taxon>
    </lineage>
</organism>
<dbReference type="PANTHER" id="PTHR37937">
    <property type="entry name" value="CONJUGATIVE TRANSFER: DNA TRANSPORT"/>
    <property type="match status" value="1"/>
</dbReference>
<feature type="region of interest" description="Disordered" evidence="6">
    <location>
        <begin position="596"/>
        <end position="619"/>
    </location>
</feature>
<dbReference type="CDD" id="cd01127">
    <property type="entry name" value="TrwB_TraG_TraD_VirD4"/>
    <property type="match status" value="1"/>
</dbReference>
<dbReference type="GO" id="GO:0005886">
    <property type="term" value="C:plasma membrane"/>
    <property type="evidence" value="ECO:0007669"/>
    <property type="project" value="UniProtKB-SubCell"/>
</dbReference>
<reference evidence="9" key="2">
    <citation type="submission" date="2020-09" db="EMBL/GenBank/DDBJ databases">
        <authorList>
            <person name="Sun Q."/>
            <person name="Kim S."/>
        </authorList>
    </citation>
    <scope>NUCLEOTIDE SEQUENCE</scope>
    <source>
        <strain evidence="9">KCTC 42731</strain>
    </source>
</reference>
<keyword evidence="2" id="KW-1003">Cell membrane</keyword>
<reference evidence="9" key="1">
    <citation type="journal article" date="2014" name="Int. J. Syst. Evol. Microbiol.">
        <title>Complete genome sequence of Corynebacterium casei LMG S-19264T (=DSM 44701T), isolated from a smear-ripened cheese.</title>
        <authorList>
            <consortium name="US DOE Joint Genome Institute (JGI-PGF)"/>
            <person name="Walter F."/>
            <person name="Albersmeier A."/>
            <person name="Kalinowski J."/>
            <person name="Ruckert C."/>
        </authorList>
    </citation>
    <scope>NUCLEOTIDE SEQUENCE</scope>
    <source>
        <strain evidence="9">KCTC 42731</strain>
    </source>
</reference>
<evidence type="ECO:0000256" key="3">
    <source>
        <dbReference type="ARBA" id="ARBA00022692"/>
    </source>
</evidence>
<dbReference type="Proteomes" id="UP000623842">
    <property type="component" value="Unassembled WGS sequence"/>
</dbReference>
<dbReference type="SUPFAM" id="SSF52540">
    <property type="entry name" value="P-loop containing nucleoside triphosphate hydrolases"/>
    <property type="match status" value="1"/>
</dbReference>
<dbReference type="RefSeq" id="WP_189774671.1">
    <property type="nucleotide sequence ID" value="NZ_BNCK01000014.1"/>
</dbReference>